<comment type="caution">
    <text evidence="2">The sequence shown here is derived from an EMBL/GenBank/DDBJ whole genome shotgun (WGS) entry which is preliminary data.</text>
</comment>
<dbReference type="Proteomes" id="UP001180020">
    <property type="component" value="Unassembled WGS sequence"/>
</dbReference>
<keyword evidence="3" id="KW-1185">Reference proteome</keyword>
<evidence type="ECO:0000259" key="1">
    <source>
        <dbReference type="Pfam" id="PF23596"/>
    </source>
</evidence>
<evidence type="ECO:0000313" key="2">
    <source>
        <dbReference type="EMBL" id="KAK1300623.1"/>
    </source>
</evidence>
<evidence type="ECO:0000313" key="3">
    <source>
        <dbReference type="Proteomes" id="UP001180020"/>
    </source>
</evidence>
<dbReference type="InterPro" id="IPR055562">
    <property type="entry name" value="DUF7138"/>
</dbReference>
<dbReference type="EMBL" id="JAUJYO010000013">
    <property type="protein sequence ID" value="KAK1300623.1"/>
    <property type="molecule type" value="Genomic_DNA"/>
</dbReference>
<reference evidence="2" key="1">
    <citation type="journal article" date="2023" name="Nat. Commun.">
        <title>Diploid and tetraploid genomes of Acorus and the evolution of monocots.</title>
        <authorList>
            <person name="Ma L."/>
            <person name="Liu K.W."/>
            <person name="Li Z."/>
            <person name="Hsiao Y.Y."/>
            <person name="Qi Y."/>
            <person name="Fu T."/>
            <person name="Tang G.D."/>
            <person name="Zhang D."/>
            <person name="Sun W.H."/>
            <person name="Liu D.K."/>
            <person name="Li Y."/>
            <person name="Chen G.Z."/>
            <person name="Liu X.D."/>
            <person name="Liao X.Y."/>
            <person name="Jiang Y.T."/>
            <person name="Yu X."/>
            <person name="Hao Y."/>
            <person name="Huang J."/>
            <person name="Zhao X.W."/>
            <person name="Ke S."/>
            <person name="Chen Y.Y."/>
            <person name="Wu W.L."/>
            <person name="Hsu J.L."/>
            <person name="Lin Y.F."/>
            <person name="Huang M.D."/>
            <person name="Li C.Y."/>
            <person name="Huang L."/>
            <person name="Wang Z.W."/>
            <person name="Zhao X."/>
            <person name="Zhong W.Y."/>
            <person name="Peng D.H."/>
            <person name="Ahmad S."/>
            <person name="Lan S."/>
            <person name="Zhang J.S."/>
            <person name="Tsai W.C."/>
            <person name="Van de Peer Y."/>
            <person name="Liu Z.J."/>
        </authorList>
    </citation>
    <scope>NUCLEOTIDE SEQUENCE</scope>
    <source>
        <strain evidence="2">CP</strain>
    </source>
</reference>
<dbReference type="Pfam" id="PF23596">
    <property type="entry name" value="DUF7138"/>
    <property type="match status" value="1"/>
</dbReference>
<dbReference type="PANTHER" id="PTHR36351">
    <property type="entry name" value="EMBRYO SAC DEVELOPMENT ARREST 12"/>
    <property type="match status" value="1"/>
</dbReference>
<dbReference type="AlphaFoldDB" id="A0AAV9DK33"/>
<protein>
    <recommendedName>
        <fullName evidence="1">DUF7138 domain-containing protein</fullName>
    </recommendedName>
</protein>
<organism evidence="2 3">
    <name type="scientific">Acorus calamus</name>
    <name type="common">Sweet flag</name>
    <dbReference type="NCBI Taxonomy" id="4465"/>
    <lineage>
        <taxon>Eukaryota</taxon>
        <taxon>Viridiplantae</taxon>
        <taxon>Streptophyta</taxon>
        <taxon>Embryophyta</taxon>
        <taxon>Tracheophyta</taxon>
        <taxon>Spermatophyta</taxon>
        <taxon>Magnoliopsida</taxon>
        <taxon>Liliopsida</taxon>
        <taxon>Acoraceae</taxon>
        <taxon>Acorus</taxon>
    </lineage>
</organism>
<dbReference type="PANTHER" id="PTHR36351:SF1">
    <property type="entry name" value="EMBRYO SAC DEVELOPMENT ARREST 12"/>
    <property type="match status" value="1"/>
</dbReference>
<accession>A0AAV9DK33</accession>
<feature type="domain" description="DUF7138" evidence="1">
    <location>
        <begin position="16"/>
        <end position="100"/>
    </location>
</feature>
<gene>
    <name evidence="2" type="ORF">QJS10_CPB13g01479</name>
</gene>
<reference evidence="2" key="2">
    <citation type="submission" date="2023-06" db="EMBL/GenBank/DDBJ databases">
        <authorList>
            <person name="Ma L."/>
            <person name="Liu K.-W."/>
            <person name="Li Z."/>
            <person name="Hsiao Y.-Y."/>
            <person name="Qi Y."/>
            <person name="Fu T."/>
            <person name="Tang G."/>
            <person name="Zhang D."/>
            <person name="Sun W.-H."/>
            <person name="Liu D.-K."/>
            <person name="Li Y."/>
            <person name="Chen G.-Z."/>
            <person name="Liu X.-D."/>
            <person name="Liao X.-Y."/>
            <person name="Jiang Y.-T."/>
            <person name="Yu X."/>
            <person name="Hao Y."/>
            <person name="Huang J."/>
            <person name="Zhao X.-W."/>
            <person name="Ke S."/>
            <person name="Chen Y.-Y."/>
            <person name="Wu W.-L."/>
            <person name="Hsu J.-L."/>
            <person name="Lin Y.-F."/>
            <person name="Huang M.-D."/>
            <person name="Li C.-Y."/>
            <person name="Huang L."/>
            <person name="Wang Z.-W."/>
            <person name="Zhao X."/>
            <person name="Zhong W.-Y."/>
            <person name="Peng D.-H."/>
            <person name="Ahmad S."/>
            <person name="Lan S."/>
            <person name="Zhang J.-S."/>
            <person name="Tsai W.-C."/>
            <person name="Van De Peer Y."/>
            <person name="Liu Z.-J."/>
        </authorList>
    </citation>
    <scope>NUCLEOTIDE SEQUENCE</scope>
    <source>
        <strain evidence="2">CP</strain>
        <tissue evidence="2">Leaves</tissue>
    </source>
</reference>
<sequence length="254" mass="28395">MTDLSSASIGGGAVSASFPVVFYDGKREVDIGDVMIDSTFRFKRLLTILSRKIGVQPHQISVSLTRRRRSRPSGEVRRKVPIDESTDFAALAGERDCFLLAVLRRSTANSRRRSSSGRHRHVIFDDEDEILLPPRIPEPPLPMTLLRRNPAAAVLGFMDYQEQMRNLLIEREKYLMSSSSAGLPYAYAYKDGANTVVSGTETEAVCEECLASKEWPVPFHWCVRDTVTVGFRSKAGPIERPSKKIDGSDKFSNI</sequence>
<proteinExistence type="predicted"/>
<name>A0AAV9DK33_ACOCL</name>